<name>G0JP28_9PROT</name>
<gene>
    <name evidence="7" type="ORF">Acife_2339</name>
</gene>
<comment type="similarity">
    <text evidence="2">Belongs to the metallo-beta-lactamase superfamily.</text>
</comment>
<dbReference type="GO" id="GO:0016787">
    <property type="term" value="F:hydrolase activity"/>
    <property type="evidence" value="ECO:0007669"/>
    <property type="project" value="UniProtKB-KW"/>
</dbReference>
<dbReference type="PANTHER" id="PTHR42978:SF2">
    <property type="entry name" value="102 KBASES UNSTABLE REGION: FROM 1 TO 119443"/>
    <property type="match status" value="1"/>
</dbReference>
<dbReference type="eggNOG" id="COG0491">
    <property type="taxonomic scope" value="Bacteria"/>
</dbReference>
<comment type="cofactor">
    <cofactor evidence="1">
        <name>Zn(2+)</name>
        <dbReference type="ChEBI" id="CHEBI:29105"/>
    </cofactor>
</comment>
<organism evidence="7 8">
    <name type="scientific">Acidithiobacillus ferrivorans SS3</name>
    <dbReference type="NCBI Taxonomy" id="743299"/>
    <lineage>
        <taxon>Bacteria</taxon>
        <taxon>Pseudomonadati</taxon>
        <taxon>Pseudomonadota</taxon>
        <taxon>Acidithiobacillia</taxon>
        <taxon>Acidithiobacillales</taxon>
        <taxon>Acidithiobacillaceae</taxon>
        <taxon>Acidithiobacillus</taxon>
    </lineage>
</organism>
<keyword evidence="5" id="KW-0862">Zinc</keyword>
<dbReference type="PANTHER" id="PTHR42978">
    <property type="entry name" value="QUORUM-QUENCHING LACTONASE YTNP-RELATED-RELATED"/>
    <property type="match status" value="1"/>
</dbReference>
<evidence type="ECO:0000256" key="4">
    <source>
        <dbReference type="ARBA" id="ARBA00022801"/>
    </source>
</evidence>
<dbReference type="Gene3D" id="3.60.15.10">
    <property type="entry name" value="Ribonuclease Z/Hydroxyacylglutathione hydrolase-like"/>
    <property type="match status" value="1"/>
</dbReference>
<keyword evidence="3" id="KW-0479">Metal-binding</keyword>
<evidence type="ECO:0000256" key="1">
    <source>
        <dbReference type="ARBA" id="ARBA00001947"/>
    </source>
</evidence>
<dbReference type="SMART" id="SM00849">
    <property type="entry name" value="Lactamase_B"/>
    <property type="match status" value="1"/>
</dbReference>
<keyword evidence="4" id="KW-0378">Hydrolase</keyword>
<proteinExistence type="inferred from homology"/>
<dbReference type="Pfam" id="PF00753">
    <property type="entry name" value="Lactamase_B"/>
    <property type="match status" value="1"/>
</dbReference>
<dbReference type="InterPro" id="IPR051013">
    <property type="entry name" value="MBL_superfamily_lactonases"/>
</dbReference>
<feature type="domain" description="Metallo-beta-lactamase" evidence="6">
    <location>
        <begin position="35"/>
        <end position="243"/>
    </location>
</feature>
<dbReference type="KEGG" id="afi:Acife_2339"/>
<sequence>MTDVLSVRPLLTGTQKYDKSWSTHNNGSGTIITAPILAYLIETRNGRILYDVGCDYNKVIDAETYFQTNDFPYGPPQMTPEQRVPSYLERLGISPHDIDLIFIGHLHYDHIGGIGDFPNSDIHIQEKELLAAREHSTPVCFSDDIHRIEAGKMIIMDGEYTITNGIQTISTPGHTAGHMSLHIDLPNGKPIILCGDAADLEENIRDEIAPGLCWKDQYQTAINSIRVLKDISKREQAALWPNHDFNFWRKLRPFPDFYN</sequence>
<reference evidence="7 8" key="1">
    <citation type="journal article" date="2011" name="J. Bacteriol.">
        <title>Draft genome of the psychrotolerant acidophile Acidithiobacillus ferrivorans SS3.</title>
        <authorList>
            <person name="Liljeqvist M."/>
            <person name="Valdes J."/>
            <person name="Holmes D.S."/>
            <person name="Dopson M."/>
        </authorList>
    </citation>
    <scope>NUCLEOTIDE SEQUENCE [LARGE SCALE GENOMIC DNA]</scope>
    <source>
        <strain evidence="7 8">SS3</strain>
    </source>
</reference>
<protein>
    <submittedName>
        <fullName evidence="7">Beta-lactamase-like protein</fullName>
    </submittedName>
</protein>
<evidence type="ECO:0000256" key="3">
    <source>
        <dbReference type="ARBA" id="ARBA00022723"/>
    </source>
</evidence>
<dbReference type="SUPFAM" id="SSF56281">
    <property type="entry name" value="Metallo-hydrolase/oxidoreductase"/>
    <property type="match status" value="1"/>
</dbReference>
<dbReference type="AlphaFoldDB" id="G0JP28"/>
<accession>G0JP28</accession>
<dbReference type="InterPro" id="IPR036866">
    <property type="entry name" value="RibonucZ/Hydroxyglut_hydro"/>
</dbReference>
<dbReference type="STRING" id="743299.Acife_2339"/>
<evidence type="ECO:0000313" key="8">
    <source>
        <dbReference type="Proteomes" id="UP000009220"/>
    </source>
</evidence>
<dbReference type="EMBL" id="CP002985">
    <property type="protein sequence ID" value="AEM48443.1"/>
    <property type="molecule type" value="Genomic_DNA"/>
</dbReference>
<dbReference type="Proteomes" id="UP000009220">
    <property type="component" value="Chromosome"/>
</dbReference>
<evidence type="ECO:0000256" key="5">
    <source>
        <dbReference type="ARBA" id="ARBA00022833"/>
    </source>
</evidence>
<dbReference type="CDD" id="cd07729">
    <property type="entry name" value="AHL_lactonase_MBL-fold"/>
    <property type="match status" value="1"/>
</dbReference>
<evidence type="ECO:0000256" key="2">
    <source>
        <dbReference type="ARBA" id="ARBA00007749"/>
    </source>
</evidence>
<dbReference type="InterPro" id="IPR001279">
    <property type="entry name" value="Metallo-B-lactamas"/>
</dbReference>
<evidence type="ECO:0000313" key="7">
    <source>
        <dbReference type="EMBL" id="AEM48443.1"/>
    </source>
</evidence>
<dbReference type="HOGENOM" id="CLU_030571_3_2_6"/>
<dbReference type="GO" id="GO:0046872">
    <property type="term" value="F:metal ion binding"/>
    <property type="evidence" value="ECO:0007669"/>
    <property type="project" value="UniProtKB-KW"/>
</dbReference>
<evidence type="ECO:0000259" key="6">
    <source>
        <dbReference type="SMART" id="SM00849"/>
    </source>
</evidence>
<dbReference type="RefSeq" id="WP_014029694.1">
    <property type="nucleotide sequence ID" value="NC_015942.1"/>
</dbReference>